<dbReference type="InterPro" id="IPR036097">
    <property type="entry name" value="HisK_dim/P_sf"/>
</dbReference>
<dbReference type="InterPro" id="IPR036890">
    <property type="entry name" value="HATPase_C_sf"/>
</dbReference>
<dbReference type="PROSITE" id="PS50109">
    <property type="entry name" value="HIS_KIN"/>
    <property type="match status" value="1"/>
</dbReference>
<dbReference type="SUPFAM" id="SSF47384">
    <property type="entry name" value="Homodimeric domain of signal transducing histidine kinase"/>
    <property type="match status" value="1"/>
</dbReference>
<keyword evidence="8 14" id="KW-0418">Kinase</keyword>
<dbReference type="InterPro" id="IPR003594">
    <property type="entry name" value="HATPase_dom"/>
</dbReference>
<name>A0A5E4VDE4_9BURK</name>
<dbReference type="Gene3D" id="1.10.287.130">
    <property type="match status" value="1"/>
</dbReference>
<evidence type="ECO:0000256" key="12">
    <source>
        <dbReference type="SAM" id="Phobius"/>
    </source>
</evidence>
<keyword evidence="15" id="KW-1185">Reference proteome</keyword>
<keyword evidence="10 12" id="KW-1133">Transmembrane helix</keyword>
<dbReference type="Pfam" id="PF00512">
    <property type="entry name" value="HisKA"/>
    <property type="match status" value="1"/>
</dbReference>
<sequence>MSLRTRLVLLIGGSLVLIWSVVAMWMLVDIHTEMSTALDQRLVASARMVAGLVKQMKIDAPYTDDKYQPLTIIGRDGLECEVSQVRGQVTVDLAKTKGSPELSGLAPGYETIRHGGRYWRTYVLVDGGYRIATADLLDNRETLSRDITLAVALPFAFALLGSIAVLWWGISKGLHPLERVRRRLASMGPAESGPIEMGPVPAELKPLTDTMNHMLGMVKSMVDRERRFVDDAAHELRTPLTGVKTHLQVLRILSCTHPDREAARQALDSADEGVRRLHYTLEQLLILARLENSECQSGPASSAVGESVRTTIDEISVLPAASSRVVLQFDAQESARVAVPSTMLVIALRNLLENALRYAPGESPIVISVVCDGDSHVVLTVKDEGPGLTEDECLLALQRFWRKPGAATTGSGMGLSIVDAIARRYGGSFELGPGKDDVGLVASLRLPSTDGVEVRSSH</sequence>
<dbReference type="CDD" id="cd00082">
    <property type="entry name" value="HisKA"/>
    <property type="match status" value="1"/>
</dbReference>
<keyword evidence="11" id="KW-0902">Two-component regulatory system</keyword>
<dbReference type="GO" id="GO:0000155">
    <property type="term" value="F:phosphorelay sensor kinase activity"/>
    <property type="evidence" value="ECO:0007669"/>
    <property type="project" value="InterPro"/>
</dbReference>
<evidence type="ECO:0000256" key="5">
    <source>
        <dbReference type="ARBA" id="ARBA00022679"/>
    </source>
</evidence>
<feature type="domain" description="Histidine kinase" evidence="13">
    <location>
        <begin position="231"/>
        <end position="450"/>
    </location>
</feature>
<gene>
    <name evidence="14" type="ORF">PTE30175_02481</name>
</gene>
<evidence type="ECO:0000256" key="9">
    <source>
        <dbReference type="ARBA" id="ARBA00022840"/>
    </source>
</evidence>
<evidence type="ECO:0000256" key="4">
    <source>
        <dbReference type="ARBA" id="ARBA00022553"/>
    </source>
</evidence>
<keyword evidence="5" id="KW-0808">Transferase</keyword>
<dbReference type="InterPro" id="IPR005467">
    <property type="entry name" value="His_kinase_dom"/>
</dbReference>
<dbReference type="EC" id="2.7.13.3" evidence="3"/>
<accession>A0A5E4VDE4</accession>
<evidence type="ECO:0000256" key="6">
    <source>
        <dbReference type="ARBA" id="ARBA00022692"/>
    </source>
</evidence>
<comment type="catalytic activity">
    <reaction evidence="1">
        <text>ATP + protein L-histidine = ADP + protein N-phospho-L-histidine.</text>
        <dbReference type="EC" id="2.7.13.3"/>
    </reaction>
</comment>
<evidence type="ECO:0000259" key="13">
    <source>
        <dbReference type="PROSITE" id="PS50109"/>
    </source>
</evidence>
<feature type="transmembrane region" description="Helical" evidence="12">
    <location>
        <begin position="7"/>
        <end position="28"/>
    </location>
</feature>
<dbReference type="OrthoDB" id="8554694at2"/>
<dbReference type="InterPro" id="IPR003661">
    <property type="entry name" value="HisK_dim/P_dom"/>
</dbReference>
<evidence type="ECO:0000256" key="2">
    <source>
        <dbReference type="ARBA" id="ARBA00004141"/>
    </source>
</evidence>
<dbReference type="PANTHER" id="PTHR45436:SF14">
    <property type="entry name" value="SENSOR PROTEIN QSEC"/>
    <property type="match status" value="1"/>
</dbReference>
<dbReference type="RefSeq" id="WP_150697351.1">
    <property type="nucleotide sequence ID" value="NZ_CABPRZ010000009.1"/>
</dbReference>
<proteinExistence type="predicted"/>
<dbReference type="SUPFAM" id="SSF55874">
    <property type="entry name" value="ATPase domain of HSP90 chaperone/DNA topoisomerase II/histidine kinase"/>
    <property type="match status" value="1"/>
</dbReference>
<evidence type="ECO:0000256" key="3">
    <source>
        <dbReference type="ARBA" id="ARBA00012438"/>
    </source>
</evidence>
<keyword evidence="6 12" id="KW-0812">Transmembrane</keyword>
<dbReference type="GO" id="GO:0005886">
    <property type="term" value="C:plasma membrane"/>
    <property type="evidence" value="ECO:0007669"/>
    <property type="project" value="TreeGrafter"/>
</dbReference>
<feature type="transmembrane region" description="Helical" evidence="12">
    <location>
        <begin position="147"/>
        <end position="170"/>
    </location>
</feature>
<keyword evidence="4" id="KW-0597">Phosphoprotein</keyword>
<evidence type="ECO:0000256" key="7">
    <source>
        <dbReference type="ARBA" id="ARBA00022741"/>
    </source>
</evidence>
<dbReference type="Gene3D" id="3.30.565.10">
    <property type="entry name" value="Histidine kinase-like ATPase, C-terminal domain"/>
    <property type="match status" value="1"/>
</dbReference>
<evidence type="ECO:0000313" key="15">
    <source>
        <dbReference type="Proteomes" id="UP000414233"/>
    </source>
</evidence>
<dbReference type="PANTHER" id="PTHR45436">
    <property type="entry name" value="SENSOR HISTIDINE KINASE YKOH"/>
    <property type="match status" value="1"/>
</dbReference>
<dbReference type="InterPro" id="IPR050428">
    <property type="entry name" value="TCS_sensor_his_kinase"/>
</dbReference>
<reference evidence="14 15" key="1">
    <citation type="submission" date="2019-08" db="EMBL/GenBank/DDBJ databases">
        <authorList>
            <person name="Peeters C."/>
        </authorList>
    </citation>
    <scope>NUCLEOTIDE SEQUENCE [LARGE SCALE GENOMIC DNA]</scope>
    <source>
        <strain evidence="14 15">LMG 30175</strain>
    </source>
</reference>
<evidence type="ECO:0000256" key="11">
    <source>
        <dbReference type="ARBA" id="ARBA00023012"/>
    </source>
</evidence>
<evidence type="ECO:0000256" key="8">
    <source>
        <dbReference type="ARBA" id="ARBA00022777"/>
    </source>
</evidence>
<keyword evidence="7" id="KW-0547">Nucleotide-binding</keyword>
<dbReference type="AlphaFoldDB" id="A0A5E4VDE4"/>
<dbReference type="GO" id="GO:0005524">
    <property type="term" value="F:ATP binding"/>
    <property type="evidence" value="ECO:0007669"/>
    <property type="project" value="UniProtKB-KW"/>
</dbReference>
<dbReference type="EMBL" id="CABPRZ010000009">
    <property type="protein sequence ID" value="VVE09419.1"/>
    <property type="molecule type" value="Genomic_DNA"/>
</dbReference>
<keyword evidence="12" id="KW-0472">Membrane</keyword>
<organism evidence="14 15">
    <name type="scientific">Pandoraea terrae</name>
    <dbReference type="NCBI Taxonomy" id="1537710"/>
    <lineage>
        <taxon>Bacteria</taxon>
        <taxon>Pseudomonadati</taxon>
        <taxon>Pseudomonadota</taxon>
        <taxon>Betaproteobacteria</taxon>
        <taxon>Burkholderiales</taxon>
        <taxon>Burkholderiaceae</taxon>
        <taxon>Pandoraea</taxon>
    </lineage>
</organism>
<evidence type="ECO:0000313" key="14">
    <source>
        <dbReference type="EMBL" id="VVE09419.1"/>
    </source>
</evidence>
<keyword evidence="9" id="KW-0067">ATP-binding</keyword>
<dbReference type="SMART" id="SM00387">
    <property type="entry name" value="HATPase_c"/>
    <property type="match status" value="1"/>
</dbReference>
<comment type="subcellular location">
    <subcellularLocation>
        <location evidence="2">Membrane</location>
        <topology evidence="2">Multi-pass membrane protein</topology>
    </subcellularLocation>
</comment>
<evidence type="ECO:0000256" key="10">
    <source>
        <dbReference type="ARBA" id="ARBA00022989"/>
    </source>
</evidence>
<dbReference type="Proteomes" id="UP000414233">
    <property type="component" value="Unassembled WGS sequence"/>
</dbReference>
<protein>
    <recommendedName>
        <fullName evidence="3">histidine kinase</fullName>
        <ecNumber evidence="3">2.7.13.3</ecNumber>
    </recommendedName>
</protein>
<evidence type="ECO:0000256" key="1">
    <source>
        <dbReference type="ARBA" id="ARBA00000085"/>
    </source>
</evidence>
<dbReference type="Pfam" id="PF02518">
    <property type="entry name" value="HATPase_c"/>
    <property type="match status" value="1"/>
</dbReference>
<dbReference type="SMART" id="SM00388">
    <property type="entry name" value="HisKA"/>
    <property type="match status" value="1"/>
</dbReference>